<evidence type="ECO:0000313" key="4">
    <source>
        <dbReference type="Proteomes" id="UP000252884"/>
    </source>
</evidence>
<protein>
    <submittedName>
        <fullName evidence="3">Uncharacterized protein YPO0396</fullName>
    </submittedName>
</protein>
<keyword evidence="4" id="KW-1185">Reference proteome</keyword>
<dbReference type="GO" id="GO:0000731">
    <property type="term" value="P:DNA synthesis involved in DNA repair"/>
    <property type="evidence" value="ECO:0007669"/>
    <property type="project" value="TreeGrafter"/>
</dbReference>
<reference evidence="3 4" key="1">
    <citation type="submission" date="2018-07" db="EMBL/GenBank/DDBJ databases">
        <title>Genomic Encyclopedia of Type Strains, Phase IV (KMG-IV): sequencing the most valuable type-strain genomes for metagenomic binning, comparative biology and taxonomic classification.</title>
        <authorList>
            <person name="Goeker M."/>
        </authorList>
    </citation>
    <scope>NUCLEOTIDE SEQUENCE [LARGE SCALE GENOMIC DNA]</scope>
    <source>
        <strain evidence="3 4">DSM 21634</strain>
    </source>
</reference>
<feature type="region of interest" description="Disordered" evidence="2">
    <location>
        <begin position="704"/>
        <end position="727"/>
    </location>
</feature>
<dbReference type="AlphaFoldDB" id="A0A368XRP2"/>
<dbReference type="Proteomes" id="UP000252884">
    <property type="component" value="Unassembled WGS sequence"/>
</dbReference>
<feature type="coiled-coil region" evidence="1">
    <location>
        <begin position="350"/>
        <end position="377"/>
    </location>
</feature>
<accession>A0A368XRP2</accession>
<organism evidence="3 4">
    <name type="scientific">Pseudorhodoferax soli</name>
    <dbReference type="NCBI Taxonomy" id="545864"/>
    <lineage>
        <taxon>Bacteria</taxon>
        <taxon>Pseudomonadati</taxon>
        <taxon>Pseudomonadota</taxon>
        <taxon>Betaproteobacteria</taxon>
        <taxon>Burkholderiales</taxon>
        <taxon>Comamonadaceae</taxon>
    </lineage>
</organism>
<evidence type="ECO:0000313" key="3">
    <source>
        <dbReference type="EMBL" id="RCW69217.1"/>
    </source>
</evidence>
<sequence length="1118" mass="126681">MNPFGQTALLEGGSDQFRLTRIQTFNWGTFSNVFDFRIPKQGYLFVGPSGSGKSTVLDAHAALLTPPKWVDFNVAAREAERHGRDRNVMTYLRGAWAQQTGDGGEYVSQYLRSGTTWSAIAETYADEMGRVVVLAQVLWVKGNSTAPGDAKRLYLTIEREFDVQELEFFAKSEFDTRRFKHDLADAKVHTEFSAYQERFRRLLGVDNERALRLLHKTQSAKNLGDLNAFLRDFMLDEPETFSIAASLVNEFGELNEAHQEVVAARKQIQTLKPARDEHVELDRCNFERNGLQSIQTVTEQYREFRRKALVDERIAELEVESEGSRQEMLRLSEIAEDQFQKLTDLQRQKLSMGADVLDRLEKDIKEAEAEKPARMLKRDQAAAACKAMGWALPDSVVWFVQRVDAAKQRVLKSRELRNELDARKDELKVEKLKVTEAFTKTVAEVKALERQDSNLPSRLVNLRERMARDLSIPEEKLPFVGELVEVRSDAAEWQGAIERVLGGFARAILVDDKHYSAVSGYLNERNIGERLVYFRTIQQASGRTPGLNSLVRKLNLVSGPFGDWVREELKHAFDLECADTMQAFRNASRAVTREGLVKHSTTRHEKNDRYNVNDRSQWVLGFDNKEKLSLYKNRAADLGQRITELDAALKEIGGEEDQQQEQLLHCQNLSNLTWNDVDVGALLTRIAELTKRLQEERDKRPDLAALDGRIKKQDEAHRGAVDTRNKEDVRGQGLAKDIAVLQGKLSELARLWPTSDRAPAFAEQISARYAVTGKEVTLESVDQVHAQVDRGISNELRVLDTRSTELKSSIVQRFVDFNRLWPAVAGGLDATLASADDYLAKLKRLEDDNLPAYEDRFFSLLREQSDQNLTLLATKLDEEKSAIRSRMELVNESLETAPFNVGTHLIIETTDKSLEDVRMFRASLKESLSHSFSNDRDLAEERFKTLAALVKRLASQETVDKNWRHLVLDVRQHVDFVARELDADDVEVEVYRSGAGKSGGQRQKLAATCLAAALRYQLGGQDRALPSYSTVVLDEAFDKADSEFTSMAMNIFKTFGFQMIVATPLKSVMTLEPFIGGACFVHIKDRKKSAVIPIEYDSQNQRLKLTQDMRNAEEAAAS</sequence>
<dbReference type="PANTHER" id="PTHR32182:SF22">
    <property type="entry name" value="ATP-DEPENDENT ENDONUCLEASE, OLD FAMILY-RELATED"/>
    <property type="match status" value="1"/>
</dbReference>
<dbReference type="Pfam" id="PF13555">
    <property type="entry name" value="AAA_29"/>
    <property type="match status" value="1"/>
</dbReference>
<comment type="caution">
    <text evidence="3">The sequence shown here is derived from an EMBL/GenBank/DDBJ whole genome shotgun (WGS) entry which is preliminary data.</text>
</comment>
<gene>
    <name evidence="3" type="ORF">DES41_10688</name>
</gene>
<evidence type="ECO:0000256" key="2">
    <source>
        <dbReference type="SAM" id="MobiDB-lite"/>
    </source>
</evidence>
<dbReference type="RefSeq" id="WP_211333032.1">
    <property type="nucleotide sequence ID" value="NZ_QPJK01000006.1"/>
</dbReference>
<dbReference type="InterPro" id="IPR027417">
    <property type="entry name" value="P-loop_NTPase"/>
</dbReference>
<dbReference type="SUPFAM" id="SSF52540">
    <property type="entry name" value="P-loop containing nucleoside triphosphate hydrolases"/>
    <property type="match status" value="1"/>
</dbReference>
<dbReference type="GO" id="GO:0006302">
    <property type="term" value="P:double-strand break repair"/>
    <property type="evidence" value="ECO:0007669"/>
    <property type="project" value="TreeGrafter"/>
</dbReference>
<keyword evidence="1" id="KW-0175">Coiled coil</keyword>
<dbReference type="PANTHER" id="PTHR32182">
    <property type="entry name" value="DNA REPLICATION AND REPAIR PROTEIN RECF"/>
    <property type="match status" value="1"/>
</dbReference>
<dbReference type="EMBL" id="QPJK01000006">
    <property type="protein sequence ID" value="RCW69217.1"/>
    <property type="molecule type" value="Genomic_DNA"/>
</dbReference>
<name>A0A368XRP2_9BURK</name>
<evidence type="ECO:0000256" key="1">
    <source>
        <dbReference type="SAM" id="Coils"/>
    </source>
</evidence>
<dbReference type="Gene3D" id="3.40.50.300">
    <property type="entry name" value="P-loop containing nucleotide triphosphate hydrolases"/>
    <property type="match status" value="2"/>
</dbReference>
<proteinExistence type="predicted"/>
<dbReference type="Pfam" id="PF13558">
    <property type="entry name" value="SbcC_Walker_B"/>
    <property type="match status" value="1"/>
</dbReference>